<protein>
    <submittedName>
        <fullName evidence="1">Cytochrome c</fullName>
    </submittedName>
</protein>
<name>A0ACD4VI59_9CAUL</name>
<gene>
    <name evidence="1" type="ORF">PZA08_10040</name>
</gene>
<dbReference type="Proteomes" id="UP001302493">
    <property type="component" value="Chromosome"/>
</dbReference>
<organism evidence="1 2">
    <name type="scientific">Brevundimonas nasdae</name>
    <dbReference type="NCBI Taxonomy" id="172043"/>
    <lineage>
        <taxon>Bacteria</taxon>
        <taxon>Pseudomonadati</taxon>
        <taxon>Pseudomonadota</taxon>
        <taxon>Alphaproteobacteria</taxon>
        <taxon>Caulobacterales</taxon>
        <taxon>Caulobacteraceae</taxon>
        <taxon>Brevundimonas</taxon>
    </lineage>
</organism>
<proteinExistence type="predicted"/>
<reference evidence="1" key="1">
    <citation type="submission" date="2023-03" db="EMBL/GenBank/DDBJ databases">
        <title>Genome sequence of Brevundimonas nasdae SJTX8.</title>
        <authorList>
            <person name="Liang R."/>
        </authorList>
    </citation>
    <scope>NUCLEOTIDE SEQUENCE</scope>
    <source>
        <strain evidence="1">X8</strain>
    </source>
</reference>
<evidence type="ECO:0000313" key="2">
    <source>
        <dbReference type="Proteomes" id="UP001302493"/>
    </source>
</evidence>
<sequence length="188" mass="18768">MIGIQTSVGRVMPVTIIALTIALTLAGCGQSESAEAKNREAAVNAYNNHPSPPPAAAPVEVAAAPAAPAAAETASADMPTATPTAAVAAPTAAPQVKGATPPPAPAPQSPASPPPAAIVRAGLPPGPGRETVQRVCTSCHAIGMVTAKGRTADGWSEIIGRMIGLGLEASDEDLQTVHAYLTRELPPR</sequence>
<accession>A0ACD4VI59</accession>
<keyword evidence="2" id="KW-1185">Reference proteome</keyword>
<dbReference type="EMBL" id="CP119180">
    <property type="protein sequence ID" value="WOB77673.1"/>
    <property type="molecule type" value="Genomic_DNA"/>
</dbReference>
<evidence type="ECO:0000313" key="1">
    <source>
        <dbReference type="EMBL" id="WOB77673.1"/>
    </source>
</evidence>